<dbReference type="Pfam" id="PF00067">
    <property type="entry name" value="p450"/>
    <property type="match status" value="1"/>
</dbReference>
<keyword evidence="15" id="KW-0812">Transmembrane</keyword>
<evidence type="ECO:0000256" key="3">
    <source>
        <dbReference type="ARBA" id="ARBA00004406"/>
    </source>
</evidence>
<evidence type="ECO:0000256" key="14">
    <source>
        <dbReference type="RuleBase" id="RU000461"/>
    </source>
</evidence>
<evidence type="ECO:0000256" key="4">
    <source>
        <dbReference type="ARBA" id="ARBA00010617"/>
    </source>
</evidence>
<keyword evidence="15" id="KW-1133">Transmembrane helix</keyword>
<name>A0AAN9VD45_9ORTH</name>
<dbReference type="PANTHER" id="PTHR24292:SF54">
    <property type="entry name" value="CYP9F3-RELATED"/>
    <property type="match status" value="1"/>
</dbReference>
<evidence type="ECO:0000256" key="8">
    <source>
        <dbReference type="ARBA" id="ARBA00022848"/>
    </source>
</evidence>
<evidence type="ECO:0000256" key="6">
    <source>
        <dbReference type="ARBA" id="ARBA00022723"/>
    </source>
</evidence>
<evidence type="ECO:0000256" key="10">
    <source>
        <dbReference type="ARBA" id="ARBA00023004"/>
    </source>
</evidence>
<dbReference type="InterPro" id="IPR036396">
    <property type="entry name" value="Cyt_P450_sf"/>
</dbReference>
<dbReference type="CDD" id="cd11056">
    <property type="entry name" value="CYP6-like"/>
    <property type="match status" value="1"/>
</dbReference>
<dbReference type="PANTHER" id="PTHR24292">
    <property type="entry name" value="CYTOCHROME P450"/>
    <property type="match status" value="1"/>
</dbReference>
<dbReference type="GO" id="GO:0005506">
    <property type="term" value="F:iron ion binding"/>
    <property type="evidence" value="ECO:0007669"/>
    <property type="project" value="InterPro"/>
</dbReference>
<dbReference type="Gene3D" id="1.10.630.10">
    <property type="entry name" value="Cytochrome P450"/>
    <property type="match status" value="1"/>
</dbReference>
<evidence type="ECO:0000256" key="9">
    <source>
        <dbReference type="ARBA" id="ARBA00023002"/>
    </source>
</evidence>
<accession>A0AAN9VD45</accession>
<dbReference type="PRINTS" id="PR00463">
    <property type="entry name" value="EP450I"/>
</dbReference>
<keyword evidence="8" id="KW-0492">Microsome</keyword>
<feature type="transmembrane region" description="Helical" evidence="15">
    <location>
        <begin position="7"/>
        <end position="27"/>
    </location>
</feature>
<evidence type="ECO:0000313" key="16">
    <source>
        <dbReference type="EMBL" id="KAK7789226.1"/>
    </source>
</evidence>
<dbReference type="FunFam" id="1.10.630.10:FF:000042">
    <property type="entry name" value="Cytochrome P450"/>
    <property type="match status" value="1"/>
</dbReference>
<evidence type="ECO:0000313" key="17">
    <source>
        <dbReference type="Proteomes" id="UP001378592"/>
    </source>
</evidence>
<evidence type="ECO:0000256" key="7">
    <source>
        <dbReference type="ARBA" id="ARBA00022824"/>
    </source>
</evidence>
<comment type="cofactor">
    <cofactor evidence="1 13">
        <name>heme</name>
        <dbReference type="ChEBI" id="CHEBI:30413"/>
    </cofactor>
</comment>
<evidence type="ECO:0000256" key="15">
    <source>
        <dbReference type="SAM" id="Phobius"/>
    </source>
</evidence>
<keyword evidence="6 13" id="KW-0479">Metal-binding</keyword>
<evidence type="ECO:0000256" key="2">
    <source>
        <dbReference type="ARBA" id="ARBA00004174"/>
    </source>
</evidence>
<evidence type="ECO:0000256" key="5">
    <source>
        <dbReference type="ARBA" id="ARBA00022617"/>
    </source>
</evidence>
<keyword evidence="10 13" id="KW-0408">Iron</keyword>
<organism evidence="16 17">
    <name type="scientific">Gryllus longicercus</name>
    <dbReference type="NCBI Taxonomy" id="2509291"/>
    <lineage>
        <taxon>Eukaryota</taxon>
        <taxon>Metazoa</taxon>
        <taxon>Ecdysozoa</taxon>
        <taxon>Arthropoda</taxon>
        <taxon>Hexapoda</taxon>
        <taxon>Insecta</taxon>
        <taxon>Pterygota</taxon>
        <taxon>Neoptera</taxon>
        <taxon>Polyneoptera</taxon>
        <taxon>Orthoptera</taxon>
        <taxon>Ensifera</taxon>
        <taxon>Gryllidea</taxon>
        <taxon>Grylloidea</taxon>
        <taxon>Gryllidae</taxon>
        <taxon>Gryllinae</taxon>
        <taxon>Gryllus</taxon>
    </lineage>
</organism>
<comment type="subcellular location">
    <subcellularLocation>
        <location evidence="3">Endoplasmic reticulum membrane</location>
        <topology evidence="3">Peripheral membrane protein</topology>
    </subcellularLocation>
    <subcellularLocation>
        <location evidence="2">Microsome membrane</location>
        <topology evidence="2">Peripheral membrane protein</topology>
    </subcellularLocation>
</comment>
<keyword evidence="5 13" id="KW-0349">Heme</keyword>
<evidence type="ECO:0000256" key="13">
    <source>
        <dbReference type="PIRSR" id="PIRSR602401-1"/>
    </source>
</evidence>
<keyword evidence="9 14" id="KW-0560">Oxidoreductase</keyword>
<dbReference type="PROSITE" id="PS00086">
    <property type="entry name" value="CYTOCHROME_P450"/>
    <property type="match status" value="1"/>
</dbReference>
<dbReference type="EMBL" id="JAZDUA010000806">
    <property type="protein sequence ID" value="KAK7789226.1"/>
    <property type="molecule type" value="Genomic_DNA"/>
</dbReference>
<protein>
    <recommendedName>
        <fullName evidence="18">Cytochrome P450</fullName>
    </recommendedName>
</protein>
<dbReference type="GO" id="GO:0016705">
    <property type="term" value="F:oxidoreductase activity, acting on paired donors, with incorporation or reduction of molecular oxygen"/>
    <property type="evidence" value="ECO:0007669"/>
    <property type="project" value="InterPro"/>
</dbReference>
<dbReference type="Proteomes" id="UP001378592">
    <property type="component" value="Unassembled WGS sequence"/>
</dbReference>
<dbReference type="GO" id="GO:0004497">
    <property type="term" value="F:monooxygenase activity"/>
    <property type="evidence" value="ECO:0007669"/>
    <property type="project" value="UniProtKB-KW"/>
</dbReference>
<dbReference type="GO" id="GO:0020037">
    <property type="term" value="F:heme binding"/>
    <property type="evidence" value="ECO:0007669"/>
    <property type="project" value="InterPro"/>
</dbReference>
<evidence type="ECO:0008006" key="18">
    <source>
        <dbReference type="Google" id="ProtNLM"/>
    </source>
</evidence>
<feature type="binding site" description="axial binding residue" evidence="13">
    <location>
        <position position="469"/>
    </location>
    <ligand>
        <name>heme</name>
        <dbReference type="ChEBI" id="CHEBI:30413"/>
    </ligand>
    <ligandPart>
        <name>Fe</name>
        <dbReference type="ChEBI" id="CHEBI:18248"/>
    </ligandPart>
</feature>
<comment type="caution">
    <text evidence="16">The sequence shown here is derived from an EMBL/GenBank/DDBJ whole genome shotgun (WGS) entry which is preliminary data.</text>
</comment>
<proteinExistence type="inferred from homology"/>
<dbReference type="InterPro" id="IPR050476">
    <property type="entry name" value="Insect_CytP450_Detox"/>
</dbReference>
<reference evidence="16 17" key="1">
    <citation type="submission" date="2024-03" db="EMBL/GenBank/DDBJ databases">
        <title>The genome assembly and annotation of the cricket Gryllus longicercus Weissman &amp; Gray.</title>
        <authorList>
            <person name="Szrajer S."/>
            <person name="Gray D."/>
            <person name="Ylla G."/>
        </authorList>
    </citation>
    <scope>NUCLEOTIDE SEQUENCE [LARGE SCALE GENOMIC DNA]</scope>
    <source>
        <strain evidence="16">DAG 2021-001</strain>
        <tissue evidence="16">Whole body minus gut</tissue>
    </source>
</reference>
<dbReference type="InterPro" id="IPR002401">
    <property type="entry name" value="Cyt_P450_E_grp-I"/>
</dbReference>
<dbReference type="GO" id="GO:0005789">
    <property type="term" value="C:endoplasmic reticulum membrane"/>
    <property type="evidence" value="ECO:0007669"/>
    <property type="project" value="UniProtKB-SubCell"/>
</dbReference>
<comment type="similarity">
    <text evidence="4 14">Belongs to the cytochrome P450 family.</text>
</comment>
<keyword evidence="7" id="KW-0256">Endoplasmic reticulum</keyword>
<evidence type="ECO:0000256" key="1">
    <source>
        <dbReference type="ARBA" id="ARBA00001971"/>
    </source>
</evidence>
<keyword evidence="17" id="KW-1185">Reference proteome</keyword>
<sequence length="538" mass="62139">MAIIFESFLTDLLVGTLTLFGLVYWYFTKDFDYWQKRNIAFVKPLPFFGNFKGRLTFTRAISDIWVDIYKELKHHKIGGTWVINKPFLVINDPDIIRRVLVKDFAHFHDRGMPVDEERNPLSLNLFNLAGTQWRSLRAKLTPTFTSGKMKLMFSLMHECAREFVEFVAQETRVKKDVEFREMFAKMTTDIIGTTAFGLQFNSMKNPDSEFRAMGRRVFSPSKWVLVGQILYHFFPPVGKLLNMQFPEKDISDFFMKAVKDTVDYREKNNVKRNDFLQLLIELKNKRKIEEDAEKDSMITAEGLAQESELKNFEMSDNLLAAQAFVFFLAGFETSSTTMSFALHELTMNPDVQTKLREEVDRVLEEHGGELSYDALKNMEYLDKVINETLRKYPPIPTLMRKCTKDYHETQTGKYIEEGTQIEIPVYALHHDPEYYPDPQRFDPERFSDEQRATRPNYVYLPFGEGPRICIGMRFGLLQAKLGLAALVSRFELAAAPQTAPPALDPKAFITSFRGGVWARVKARRRIALAGDVAGVTDA</sequence>
<gene>
    <name evidence="16" type="ORF">R5R35_007051</name>
</gene>
<dbReference type="InterPro" id="IPR017972">
    <property type="entry name" value="Cyt_P450_CS"/>
</dbReference>
<keyword evidence="11 14" id="KW-0503">Monooxygenase</keyword>
<dbReference type="SUPFAM" id="SSF48264">
    <property type="entry name" value="Cytochrome P450"/>
    <property type="match status" value="1"/>
</dbReference>
<evidence type="ECO:0000256" key="11">
    <source>
        <dbReference type="ARBA" id="ARBA00023033"/>
    </source>
</evidence>
<dbReference type="PRINTS" id="PR00385">
    <property type="entry name" value="P450"/>
</dbReference>
<dbReference type="InterPro" id="IPR001128">
    <property type="entry name" value="Cyt_P450"/>
</dbReference>
<dbReference type="AlphaFoldDB" id="A0AAN9VD45"/>
<keyword evidence="12 15" id="KW-0472">Membrane</keyword>
<evidence type="ECO:0000256" key="12">
    <source>
        <dbReference type="ARBA" id="ARBA00023136"/>
    </source>
</evidence>